<dbReference type="Gene3D" id="3.30.450.40">
    <property type="match status" value="1"/>
</dbReference>
<dbReference type="InterPro" id="IPR007435">
    <property type="entry name" value="DUF484"/>
</dbReference>
<organism evidence="1 2">
    <name type="scientific">Rheinheimera marina</name>
    <dbReference type="NCBI Taxonomy" id="1774958"/>
    <lineage>
        <taxon>Bacteria</taxon>
        <taxon>Pseudomonadati</taxon>
        <taxon>Pseudomonadota</taxon>
        <taxon>Gammaproteobacteria</taxon>
        <taxon>Chromatiales</taxon>
        <taxon>Chromatiaceae</taxon>
        <taxon>Rheinheimera</taxon>
    </lineage>
</organism>
<proteinExistence type="predicted"/>
<dbReference type="EMBL" id="JBHSGB010000020">
    <property type="protein sequence ID" value="MFC4657025.1"/>
    <property type="molecule type" value="Genomic_DNA"/>
</dbReference>
<dbReference type="PANTHER" id="PTHR38765:SF1">
    <property type="entry name" value="DUF484 DOMAIN-CONTAINING PROTEIN"/>
    <property type="match status" value="1"/>
</dbReference>
<dbReference type="PANTHER" id="PTHR38765">
    <property type="entry name" value="DUF484 DOMAIN-CONTAINING PROTEIN"/>
    <property type="match status" value="1"/>
</dbReference>
<dbReference type="RefSeq" id="WP_377336657.1">
    <property type="nucleotide sequence ID" value="NZ_JBHSGB010000020.1"/>
</dbReference>
<gene>
    <name evidence="1" type="ORF">ACFO3I_18590</name>
</gene>
<sequence length="217" mass="24550">MTTTPLAPELLEASLVLDYLQDHPEFFLEHPELLNKLRLPHQQRGVVSLVERQQELQRDKIRALEDDITRLMGIARQNELIFYALNQLHLQLLGQPKLGFVAALQQFVNAMPYVQRAELINLTAGPHHPALPLLLQRRLTSKGYYFGRLNKDEQQALFDQSIHSVALMKVDTGLAQAYLLAFGSESDEHFQPGMDTLFLDHLAKLAKVALSHGAEAN</sequence>
<dbReference type="InterPro" id="IPR029016">
    <property type="entry name" value="GAF-like_dom_sf"/>
</dbReference>
<accession>A0ABV9JS37</accession>
<protein>
    <submittedName>
        <fullName evidence="1">DUF484 family protein</fullName>
    </submittedName>
</protein>
<reference evidence="2" key="1">
    <citation type="journal article" date="2019" name="Int. J. Syst. Evol. Microbiol.">
        <title>The Global Catalogue of Microorganisms (GCM) 10K type strain sequencing project: providing services to taxonomists for standard genome sequencing and annotation.</title>
        <authorList>
            <consortium name="The Broad Institute Genomics Platform"/>
            <consortium name="The Broad Institute Genome Sequencing Center for Infectious Disease"/>
            <person name="Wu L."/>
            <person name="Ma J."/>
        </authorList>
    </citation>
    <scope>NUCLEOTIDE SEQUENCE [LARGE SCALE GENOMIC DNA]</scope>
    <source>
        <strain evidence="2">DT28</strain>
    </source>
</reference>
<evidence type="ECO:0000313" key="2">
    <source>
        <dbReference type="Proteomes" id="UP001595962"/>
    </source>
</evidence>
<dbReference type="Proteomes" id="UP001595962">
    <property type="component" value="Unassembled WGS sequence"/>
</dbReference>
<keyword evidence="2" id="KW-1185">Reference proteome</keyword>
<comment type="caution">
    <text evidence="1">The sequence shown here is derived from an EMBL/GenBank/DDBJ whole genome shotgun (WGS) entry which is preliminary data.</text>
</comment>
<evidence type="ECO:0000313" key="1">
    <source>
        <dbReference type="EMBL" id="MFC4657025.1"/>
    </source>
</evidence>
<name>A0ABV9JS37_9GAMM</name>
<dbReference type="Pfam" id="PF04340">
    <property type="entry name" value="DUF484"/>
    <property type="match status" value="1"/>
</dbReference>